<dbReference type="GO" id="GO:0032259">
    <property type="term" value="P:methylation"/>
    <property type="evidence" value="ECO:0007669"/>
    <property type="project" value="UniProtKB-KW"/>
</dbReference>
<evidence type="ECO:0000259" key="1">
    <source>
        <dbReference type="Pfam" id="PF13847"/>
    </source>
</evidence>
<dbReference type="Proteomes" id="UP000274046">
    <property type="component" value="Unassembled WGS sequence"/>
</dbReference>
<dbReference type="OrthoDB" id="938855at2"/>
<gene>
    <name evidence="2" type="ORF">D7004_15530</name>
</gene>
<dbReference type="AlphaFoldDB" id="A0A3N0BQ67"/>
<dbReference type="Pfam" id="PF13847">
    <property type="entry name" value="Methyltransf_31"/>
    <property type="match status" value="1"/>
</dbReference>
<dbReference type="SUPFAM" id="SSF53335">
    <property type="entry name" value="S-adenosyl-L-methionine-dependent methyltransferases"/>
    <property type="match status" value="1"/>
</dbReference>
<dbReference type="InterPro" id="IPR029063">
    <property type="entry name" value="SAM-dependent_MTases_sf"/>
</dbReference>
<accession>A0A3N0BQ67</accession>
<evidence type="ECO:0000313" key="2">
    <source>
        <dbReference type="EMBL" id="RNL51131.1"/>
    </source>
</evidence>
<comment type="caution">
    <text evidence="2">The sequence shown here is derived from an EMBL/GenBank/DDBJ whole genome shotgun (WGS) entry which is preliminary data.</text>
</comment>
<name>A0A3N0BQ67_9SPHI</name>
<evidence type="ECO:0000313" key="3">
    <source>
        <dbReference type="Proteomes" id="UP000274046"/>
    </source>
</evidence>
<dbReference type="EMBL" id="RBEE01000042">
    <property type="protein sequence ID" value="RNL51131.1"/>
    <property type="molecule type" value="Genomic_DNA"/>
</dbReference>
<keyword evidence="2" id="KW-0489">Methyltransferase</keyword>
<dbReference type="CDD" id="cd02440">
    <property type="entry name" value="AdoMet_MTases"/>
    <property type="match status" value="1"/>
</dbReference>
<keyword evidence="2" id="KW-0808">Transferase</keyword>
<dbReference type="InterPro" id="IPR025714">
    <property type="entry name" value="Methyltranfer_dom"/>
</dbReference>
<protein>
    <submittedName>
        <fullName evidence="2">Class I SAM-dependent methyltransferase</fullName>
    </submittedName>
</protein>
<feature type="domain" description="Methyltransferase" evidence="1">
    <location>
        <begin position="38"/>
        <end position="148"/>
    </location>
</feature>
<organism evidence="2 3">
    <name type="scientific">Pedobacter jejuensis</name>
    <dbReference type="NCBI Taxonomy" id="1268550"/>
    <lineage>
        <taxon>Bacteria</taxon>
        <taxon>Pseudomonadati</taxon>
        <taxon>Bacteroidota</taxon>
        <taxon>Sphingobacteriia</taxon>
        <taxon>Sphingobacteriales</taxon>
        <taxon>Sphingobacteriaceae</taxon>
        <taxon>Pedobacter</taxon>
    </lineage>
</organism>
<dbReference type="Gene3D" id="3.40.50.150">
    <property type="entry name" value="Vaccinia Virus protein VP39"/>
    <property type="match status" value="1"/>
</dbReference>
<sequence length="185" mass="21119">MFPKALLYAIQRKYFNIYKVLPWIPFSAVSKIESIIKPSWKVLEIGAGMSTIWLAKNVFSVVSIEADKNWINRIQENLDKHQLKNVKLIFENRGDLMADFSNYPDEHFDFILIDGGPRDLCCQNALTKIKKGGYIYLDNSDSNHLCGNGAEILKEFAKKGSNKTYKFIDFVPGNFFVTEGLLVQA</sequence>
<reference evidence="2 3" key="1">
    <citation type="submission" date="2018-10" db="EMBL/GenBank/DDBJ databases">
        <title>Genome sequencing of Pedobacter jejuensis TNB23.</title>
        <authorList>
            <person name="Cho Y.-J."/>
            <person name="Cho A."/>
            <person name="Kim O.-S."/>
        </authorList>
    </citation>
    <scope>NUCLEOTIDE SEQUENCE [LARGE SCALE GENOMIC DNA]</scope>
    <source>
        <strain evidence="2 3">TNB23</strain>
    </source>
</reference>
<dbReference type="GO" id="GO:0008168">
    <property type="term" value="F:methyltransferase activity"/>
    <property type="evidence" value="ECO:0007669"/>
    <property type="project" value="UniProtKB-KW"/>
</dbReference>
<proteinExistence type="predicted"/>
<keyword evidence="3" id="KW-1185">Reference proteome</keyword>